<dbReference type="AlphaFoldDB" id="A0A8S4RVJ8"/>
<evidence type="ECO:0000313" key="2">
    <source>
        <dbReference type="Proteomes" id="UP000838756"/>
    </source>
</evidence>
<organism evidence="1 2">
    <name type="scientific">Pararge aegeria aegeria</name>
    <dbReference type="NCBI Taxonomy" id="348720"/>
    <lineage>
        <taxon>Eukaryota</taxon>
        <taxon>Metazoa</taxon>
        <taxon>Ecdysozoa</taxon>
        <taxon>Arthropoda</taxon>
        <taxon>Hexapoda</taxon>
        <taxon>Insecta</taxon>
        <taxon>Pterygota</taxon>
        <taxon>Neoptera</taxon>
        <taxon>Endopterygota</taxon>
        <taxon>Lepidoptera</taxon>
        <taxon>Glossata</taxon>
        <taxon>Ditrysia</taxon>
        <taxon>Papilionoidea</taxon>
        <taxon>Nymphalidae</taxon>
        <taxon>Satyrinae</taxon>
        <taxon>Satyrini</taxon>
        <taxon>Parargina</taxon>
        <taxon>Pararge</taxon>
    </lineage>
</organism>
<gene>
    <name evidence="1" type="primary">jg9682</name>
    <name evidence="1" type="ORF">PAEG_LOCUS17429</name>
</gene>
<dbReference type="Proteomes" id="UP000838756">
    <property type="component" value="Unassembled WGS sequence"/>
</dbReference>
<proteinExistence type="predicted"/>
<accession>A0A8S4RVJ8</accession>
<evidence type="ECO:0000313" key="1">
    <source>
        <dbReference type="EMBL" id="CAH2240946.1"/>
    </source>
</evidence>
<keyword evidence="2" id="KW-1185">Reference proteome</keyword>
<sequence>MMQPKMLSSKPVITYNRVVDYGLNPFSLWKETRALSWAGNGMVRSGVGCQQLPLVSVSAVIRQLGHNYRALMSPTARRPVCSGDATVPRRGRQLYTWRLTMQPRSPIHLGTSYMHTYIIRMCIGWESESIGRHTDIKMMAGTEGWQTVTIHRHT</sequence>
<protein>
    <submittedName>
        <fullName evidence="1">Jg9682 protein</fullName>
    </submittedName>
</protein>
<reference evidence="1" key="1">
    <citation type="submission" date="2022-03" db="EMBL/GenBank/DDBJ databases">
        <authorList>
            <person name="Lindestad O."/>
        </authorList>
    </citation>
    <scope>NUCLEOTIDE SEQUENCE</scope>
</reference>
<comment type="caution">
    <text evidence="1">The sequence shown here is derived from an EMBL/GenBank/DDBJ whole genome shotgun (WGS) entry which is preliminary data.</text>
</comment>
<dbReference type="EMBL" id="CAKXAJ010025557">
    <property type="protein sequence ID" value="CAH2240946.1"/>
    <property type="molecule type" value="Genomic_DNA"/>
</dbReference>
<name>A0A8S4RVJ8_9NEOP</name>